<comment type="caution">
    <text evidence="1">The sequence shown here is derived from an EMBL/GenBank/DDBJ whole genome shotgun (WGS) entry which is preliminary data.</text>
</comment>
<dbReference type="AlphaFoldDB" id="A0A816XUS6"/>
<dbReference type="EMBL" id="CAJNRG010013606">
    <property type="protein sequence ID" value="CAF2150110.1"/>
    <property type="molecule type" value="Genomic_DNA"/>
</dbReference>
<name>A0A816XUS6_9BILA</name>
<protein>
    <submittedName>
        <fullName evidence="1">Uncharacterized protein</fullName>
    </submittedName>
</protein>
<organism evidence="1 2">
    <name type="scientific">Rotaria magnacalcarata</name>
    <dbReference type="NCBI Taxonomy" id="392030"/>
    <lineage>
        <taxon>Eukaryota</taxon>
        <taxon>Metazoa</taxon>
        <taxon>Spiralia</taxon>
        <taxon>Gnathifera</taxon>
        <taxon>Rotifera</taxon>
        <taxon>Eurotatoria</taxon>
        <taxon>Bdelloidea</taxon>
        <taxon>Philodinida</taxon>
        <taxon>Philodinidae</taxon>
        <taxon>Rotaria</taxon>
    </lineage>
</organism>
<gene>
    <name evidence="1" type="ORF">XDN619_LOCUS28495</name>
</gene>
<evidence type="ECO:0000313" key="2">
    <source>
        <dbReference type="Proteomes" id="UP000663887"/>
    </source>
</evidence>
<accession>A0A816XUS6</accession>
<proteinExistence type="predicted"/>
<reference evidence="1" key="1">
    <citation type="submission" date="2021-02" db="EMBL/GenBank/DDBJ databases">
        <authorList>
            <person name="Nowell W R."/>
        </authorList>
    </citation>
    <scope>NUCLEOTIDE SEQUENCE</scope>
</reference>
<dbReference type="Proteomes" id="UP000663887">
    <property type="component" value="Unassembled WGS sequence"/>
</dbReference>
<evidence type="ECO:0000313" key="1">
    <source>
        <dbReference type="EMBL" id="CAF2150110.1"/>
    </source>
</evidence>
<sequence>MNNQIPYFIHPIINDNISSNETNIVIKQEQISKEFTPNSITTSFEQPKHRSLMTDQYSLISNVEIQFYKLNLSSATVVDQTTIGRNGTSNISHHAGL</sequence>